<name>A0A7Y9FRD6_9SPHN</name>
<sequence>MTDAATENAVPHTHIRLSETALYPPVKAFLEAQGFAVKGEICGCDAVGIRPGEPPILVIAELKLSFTLELVLQAVDRLRCADQIYLAVIASRRGRDQDGRVTRLCRLLGVGLLTVDLRLNTVAVLCEPVAYRPRANLPQRRRLLKEHAGRKGDPTQGGSTRQPIMTAYRQRAIACAQAIGAAEMRPRDLTHLAEDAGTILRNNVYGWFERVRPGVYRLSAAGLASLPPPAPAPKVAA</sequence>
<dbReference type="Proteomes" id="UP000517753">
    <property type="component" value="Unassembled WGS sequence"/>
</dbReference>
<dbReference type="AlphaFoldDB" id="A0A7Y9FRD6"/>
<comment type="caution">
    <text evidence="1">The sequence shown here is derived from an EMBL/GenBank/DDBJ whole genome shotgun (WGS) entry which is preliminary data.</text>
</comment>
<organism evidence="1 2">
    <name type="scientific">Sphingomonas melonis</name>
    <dbReference type="NCBI Taxonomy" id="152682"/>
    <lineage>
        <taxon>Bacteria</taxon>
        <taxon>Pseudomonadati</taxon>
        <taxon>Pseudomonadota</taxon>
        <taxon>Alphaproteobacteria</taxon>
        <taxon>Sphingomonadales</taxon>
        <taxon>Sphingomonadaceae</taxon>
        <taxon>Sphingomonas</taxon>
    </lineage>
</organism>
<reference evidence="1 2" key="1">
    <citation type="submission" date="2020-07" db="EMBL/GenBank/DDBJ databases">
        <authorList>
            <person name="Partida-Martinez L."/>
            <person name="Huntemann M."/>
            <person name="Clum A."/>
            <person name="Wang J."/>
            <person name="Palaniappan K."/>
            <person name="Ritter S."/>
            <person name="Chen I.-M."/>
            <person name="Stamatis D."/>
            <person name="Reddy T."/>
            <person name="O'Malley R."/>
            <person name="Daum C."/>
            <person name="Shapiro N."/>
            <person name="Ivanova N."/>
            <person name="Kyrpides N."/>
            <person name="Woyke T."/>
        </authorList>
    </citation>
    <scope>NUCLEOTIDE SEQUENCE [LARGE SCALE GENOMIC DNA]</scope>
    <source>
        <strain evidence="1 2">AS2.3</strain>
    </source>
</reference>
<dbReference type="Pfam" id="PF09929">
    <property type="entry name" value="DUF2161"/>
    <property type="match status" value="1"/>
</dbReference>
<dbReference type="RefSeq" id="WP_179510207.1">
    <property type="nucleotide sequence ID" value="NZ_JACCBY010000007.1"/>
</dbReference>
<reference evidence="1 2" key="2">
    <citation type="submission" date="2020-08" db="EMBL/GenBank/DDBJ databases">
        <title>The Agave Microbiome: Exploring the role of microbial communities in plant adaptations to desert environments.</title>
        <authorList>
            <person name="Partida-Martinez L.P."/>
        </authorList>
    </citation>
    <scope>NUCLEOTIDE SEQUENCE [LARGE SCALE GENOMIC DNA]</scope>
    <source>
        <strain evidence="1 2">AS2.3</strain>
    </source>
</reference>
<dbReference type="EMBL" id="JACCBY010000007">
    <property type="protein sequence ID" value="NYD91797.1"/>
    <property type="molecule type" value="Genomic_DNA"/>
</dbReference>
<proteinExistence type="predicted"/>
<accession>A0A7Y9FRD6</accession>
<dbReference type="InterPro" id="IPR018679">
    <property type="entry name" value="DUF2161"/>
</dbReference>
<evidence type="ECO:0000313" key="2">
    <source>
        <dbReference type="Proteomes" id="UP000517753"/>
    </source>
</evidence>
<keyword evidence="2" id="KW-1185">Reference proteome</keyword>
<evidence type="ECO:0000313" key="1">
    <source>
        <dbReference type="EMBL" id="NYD91797.1"/>
    </source>
</evidence>
<gene>
    <name evidence="1" type="ORF">HD841_003616</name>
</gene>
<protein>
    <submittedName>
        <fullName evidence="1">Uncharacterized protein</fullName>
    </submittedName>
</protein>